<keyword evidence="1" id="KW-0472">Membrane</keyword>
<evidence type="ECO:0000256" key="1">
    <source>
        <dbReference type="SAM" id="Phobius"/>
    </source>
</evidence>
<gene>
    <name evidence="2" type="ORF">MsAg5_05780</name>
</gene>
<keyword evidence="3" id="KW-1185">Reference proteome</keyword>
<evidence type="ECO:0000313" key="2">
    <source>
        <dbReference type="EMBL" id="MDV0446726.1"/>
    </source>
</evidence>
<organism evidence="2 3">
    <name type="scientific">Methanolapillus africanus</name>
    <dbReference type="NCBI Taxonomy" id="3028297"/>
    <lineage>
        <taxon>Archaea</taxon>
        <taxon>Methanobacteriati</taxon>
        <taxon>Methanobacteriota</taxon>
        <taxon>Stenosarchaea group</taxon>
        <taxon>Methanomicrobia</taxon>
        <taxon>Methanosarcinales</taxon>
        <taxon>Methanosarcinaceae</taxon>
        <taxon>Methanolapillus</taxon>
    </lineage>
</organism>
<accession>A0AAE4SCR6</accession>
<dbReference type="EMBL" id="JAWDKD010000011">
    <property type="protein sequence ID" value="MDV0446726.1"/>
    <property type="molecule type" value="Genomic_DNA"/>
</dbReference>
<dbReference type="AlphaFoldDB" id="A0AAE4SCR6"/>
<keyword evidence="1" id="KW-1133">Transmembrane helix</keyword>
<name>A0AAE4SCR6_9EURY</name>
<reference evidence="2" key="1">
    <citation type="submission" date="2023-06" db="EMBL/GenBank/DDBJ databases">
        <title>Genome sequence of Methanosarcinaceae archaeon Ag5.</title>
        <authorList>
            <person name="Protasov E."/>
            <person name="Platt K."/>
            <person name="Poehlein A."/>
            <person name="Daniel R."/>
            <person name="Brune A."/>
        </authorList>
    </citation>
    <scope>NUCLEOTIDE SEQUENCE</scope>
    <source>
        <strain evidence="2">Ag5</strain>
    </source>
</reference>
<keyword evidence="1" id="KW-0812">Transmembrane</keyword>
<sequence>MHSIRFDIVKTVFFIFGAAAGARVMAFVFHVSSKTVGAFHFSSFIFLFFIFFYLTIPVFILTMFKYYLCHLYIIGRMSDPVFE</sequence>
<proteinExistence type="predicted"/>
<protein>
    <submittedName>
        <fullName evidence="2">Uncharacterized protein</fullName>
    </submittedName>
</protein>
<dbReference type="Proteomes" id="UP001271789">
    <property type="component" value="Unassembled WGS sequence"/>
</dbReference>
<comment type="caution">
    <text evidence="2">The sequence shown here is derived from an EMBL/GenBank/DDBJ whole genome shotgun (WGS) entry which is preliminary data.</text>
</comment>
<feature type="transmembrane region" description="Helical" evidence="1">
    <location>
        <begin position="44"/>
        <end position="68"/>
    </location>
</feature>
<feature type="transmembrane region" description="Helical" evidence="1">
    <location>
        <begin position="12"/>
        <end position="32"/>
    </location>
</feature>
<evidence type="ECO:0000313" key="3">
    <source>
        <dbReference type="Proteomes" id="UP001271789"/>
    </source>
</evidence>